<proteinExistence type="predicted"/>
<reference evidence="3" key="1">
    <citation type="journal article" date="2019" name="Int. J. Syst. Evol. Microbiol.">
        <title>The Global Catalogue of Microorganisms (GCM) 10K type strain sequencing project: providing services to taxonomists for standard genome sequencing and annotation.</title>
        <authorList>
            <consortium name="The Broad Institute Genomics Platform"/>
            <consortium name="The Broad Institute Genome Sequencing Center for Infectious Disease"/>
            <person name="Wu L."/>
            <person name="Ma J."/>
        </authorList>
    </citation>
    <scope>NUCLEOTIDE SEQUENCE [LARGE SCALE GENOMIC DNA]</scope>
    <source>
        <strain evidence="3">CECT 9128</strain>
    </source>
</reference>
<evidence type="ECO:0000313" key="2">
    <source>
        <dbReference type="EMBL" id="MFC4026251.1"/>
    </source>
</evidence>
<dbReference type="SUPFAM" id="SSF82153">
    <property type="entry name" value="FAS1 domain"/>
    <property type="match status" value="1"/>
</dbReference>
<dbReference type="Pfam" id="PF02469">
    <property type="entry name" value="Fasciclin"/>
    <property type="match status" value="1"/>
</dbReference>
<name>A0ABV8H7K5_9FLAO</name>
<comment type="caution">
    <text evidence="2">The sequence shown here is derived from an EMBL/GenBank/DDBJ whole genome shotgun (WGS) entry which is preliminary data.</text>
</comment>
<dbReference type="PROSITE" id="PS50213">
    <property type="entry name" value="FAS1"/>
    <property type="match status" value="1"/>
</dbReference>
<dbReference type="Gene3D" id="2.30.180.10">
    <property type="entry name" value="FAS1 domain"/>
    <property type="match status" value="1"/>
</dbReference>
<gene>
    <name evidence="2" type="ORF">ACFOS1_02435</name>
</gene>
<dbReference type="Proteomes" id="UP001595793">
    <property type="component" value="Unassembled WGS sequence"/>
</dbReference>
<dbReference type="EMBL" id="JBHSAS010000004">
    <property type="protein sequence ID" value="MFC4026251.1"/>
    <property type="molecule type" value="Genomic_DNA"/>
</dbReference>
<evidence type="ECO:0000313" key="3">
    <source>
        <dbReference type="Proteomes" id="UP001595793"/>
    </source>
</evidence>
<organism evidence="2 3">
    <name type="scientific">Zunongwangia endophytica</name>
    <dbReference type="NCBI Taxonomy" id="1808945"/>
    <lineage>
        <taxon>Bacteria</taxon>
        <taxon>Pseudomonadati</taxon>
        <taxon>Bacteroidota</taxon>
        <taxon>Flavobacteriia</taxon>
        <taxon>Flavobacteriales</taxon>
        <taxon>Flavobacteriaceae</taxon>
        <taxon>Zunongwangia</taxon>
    </lineage>
</organism>
<feature type="domain" description="FAS1" evidence="1">
    <location>
        <begin position="53"/>
        <end position="190"/>
    </location>
</feature>
<dbReference type="InterPro" id="IPR000782">
    <property type="entry name" value="FAS1_domain"/>
</dbReference>
<keyword evidence="3" id="KW-1185">Reference proteome</keyword>
<dbReference type="PROSITE" id="PS51257">
    <property type="entry name" value="PROKAR_LIPOPROTEIN"/>
    <property type="match status" value="1"/>
</dbReference>
<accession>A0ABV8H7K5</accession>
<dbReference type="InterPro" id="IPR036378">
    <property type="entry name" value="FAS1_dom_sf"/>
</dbReference>
<dbReference type="RefSeq" id="WP_290236676.1">
    <property type="nucleotide sequence ID" value="NZ_JAUFPZ010000002.1"/>
</dbReference>
<protein>
    <submittedName>
        <fullName evidence="2">Fasciclin domain-containing protein</fullName>
    </submittedName>
</protein>
<evidence type="ECO:0000259" key="1">
    <source>
        <dbReference type="PROSITE" id="PS50213"/>
    </source>
</evidence>
<sequence>MKNILFLFVVFFSLLGCKKMKQHQHEIVVEEVEEEESVADERQEQQNEELQESRSIAVLIAENAEFTDFHFLLQKADLATNLLENHGPYTVFIPTNGSLESSEVDNLDDKETAEFAKYYILNSSFSYEDLKAEIGENKGEFFLENSLGSTLQFAEKEDGIYLKTLSGDFMKVEKYTEASNGYLYKIEVNN</sequence>